<dbReference type="SUPFAM" id="SSF52467">
    <property type="entry name" value="DHS-like NAD/FAD-binding domain"/>
    <property type="match status" value="1"/>
</dbReference>
<comment type="caution">
    <text evidence="2">Lacks conserved residue(s) required for the propagation of feature annotation.</text>
</comment>
<evidence type="ECO:0000256" key="1">
    <source>
        <dbReference type="ARBA" id="ARBA00023027"/>
    </source>
</evidence>
<dbReference type="OrthoDB" id="424302at2759"/>
<dbReference type="GO" id="GO:0005634">
    <property type="term" value="C:nucleus"/>
    <property type="evidence" value="ECO:0007669"/>
    <property type="project" value="TreeGrafter"/>
</dbReference>
<dbReference type="GO" id="GO:0070403">
    <property type="term" value="F:NAD+ binding"/>
    <property type="evidence" value="ECO:0007669"/>
    <property type="project" value="TreeGrafter"/>
</dbReference>
<evidence type="ECO:0000313" key="4">
    <source>
        <dbReference type="EMBL" id="CAB9502843.1"/>
    </source>
</evidence>
<evidence type="ECO:0000256" key="2">
    <source>
        <dbReference type="PROSITE-ProRule" id="PRU00236"/>
    </source>
</evidence>
<gene>
    <name evidence="4" type="ORF">SEMRO_148_G068120.1</name>
</gene>
<dbReference type="PANTHER" id="PTHR11085:SF10">
    <property type="entry name" value="NAD-DEPENDENT PROTEIN DEACYLASE SIRTUIN-5, MITOCHONDRIAL-RELATED"/>
    <property type="match status" value="1"/>
</dbReference>
<keyword evidence="5" id="KW-1185">Reference proteome</keyword>
<comment type="caution">
    <text evidence="4">The sequence shown here is derived from an EMBL/GenBank/DDBJ whole genome shotgun (WGS) entry which is preliminary data.</text>
</comment>
<dbReference type="PANTHER" id="PTHR11085">
    <property type="entry name" value="NAD-DEPENDENT PROTEIN DEACYLASE SIRTUIN-5, MITOCHONDRIAL-RELATED"/>
    <property type="match status" value="1"/>
</dbReference>
<dbReference type="GO" id="GO:0017136">
    <property type="term" value="F:histone deacetylase activity, NAD-dependent"/>
    <property type="evidence" value="ECO:0007669"/>
    <property type="project" value="TreeGrafter"/>
</dbReference>
<reference evidence="4" key="1">
    <citation type="submission" date="2020-06" db="EMBL/GenBank/DDBJ databases">
        <authorList>
            <consortium name="Plant Systems Biology data submission"/>
        </authorList>
    </citation>
    <scope>NUCLEOTIDE SEQUENCE</scope>
    <source>
        <strain evidence="4">D6</strain>
    </source>
</reference>
<dbReference type="Proteomes" id="UP001153069">
    <property type="component" value="Unassembled WGS sequence"/>
</dbReference>
<evidence type="ECO:0000313" key="5">
    <source>
        <dbReference type="Proteomes" id="UP001153069"/>
    </source>
</evidence>
<keyword evidence="1" id="KW-0520">NAD</keyword>
<feature type="domain" description="Deacetylase sirtuin-type" evidence="3">
    <location>
        <begin position="72"/>
        <end position="271"/>
    </location>
</feature>
<evidence type="ECO:0000259" key="3">
    <source>
        <dbReference type="PROSITE" id="PS50305"/>
    </source>
</evidence>
<dbReference type="PROSITE" id="PS50305">
    <property type="entry name" value="SIRTUIN"/>
    <property type="match status" value="1"/>
</dbReference>
<dbReference type="InterPro" id="IPR029035">
    <property type="entry name" value="DHS-like_NAD/FAD-binding_dom"/>
</dbReference>
<dbReference type="InterPro" id="IPR050134">
    <property type="entry name" value="NAD-dep_sirtuin_deacylases"/>
</dbReference>
<dbReference type="Gene3D" id="3.40.50.1220">
    <property type="entry name" value="TPP-binding domain"/>
    <property type="match status" value="1"/>
</dbReference>
<organism evidence="4 5">
    <name type="scientific">Seminavis robusta</name>
    <dbReference type="NCBI Taxonomy" id="568900"/>
    <lineage>
        <taxon>Eukaryota</taxon>
        <taxon>Sar</taxon>
        <taxon>Stramenopiles</taxon>
        <taxon>Ochrophyta</taxon>
        <taxon>Bacillariophyta</taxon>
        <taxon>Bacillariophyceae</taxon>
        <taxon>Bacillariophycidae</taxon>
        <taxon>Naviculales</taxon>
        <taxon>Naviculaceae</taxon>
        <taxon>Seminavis</taxon>
    </lineage>
</organism>
<dbReference type="AlphaFoldDB" id="A0A9N8HAH0"/>
<accession>A0A9N8HAH0</accession>
<name>A0A9N8HAH0_9STRA</name>
<dbReference type="InterPro" id="IPR026590">
    <property type="entry name" value="Ssirtuin_cat_dom"/>
</dbReference>
<proteinExistence type="predicted"/>
<protein>
    <submittedName>
        <fullName evidence="4">Protein deacetylase sirtuin-6</fullName>
    </submittedName>
</protein>
<dbReference type="EMBL" id="CAICTM010000147">
    <property type="protein sequence ID" value="CAB9502843.1"/>
    <property type="molecule type" value="Genomic_DNA"/>
</dbReference>
<sequence length="391" mass="43176">MEGKANLLKQLSKQPFIDHDDGSIFWHGRLYARQLCKKLTPPETTWKCPARPRDDHDDGPAWLTASEYQDRDDVLDSKLDGLVQLLMMSSKTVVYTGAGISRAAGIGQAARGKYGGSGKNKTTTAVPSTTHYALAALFQHSLVHSWVQQNHDGLPQKAGFPQEHINEVHGSWYDPSNPVVVYSGTLKERECEWMVHDAKTADLVLVLGTSLGGLNADQIVHSTARRSLRRKSLGAVLINLQQTEHDGSASIRLFGESDEILTKLLQKLDIALPASPPPYPELPRRVLVPYNADGKRSDTAKMWLDLSTGSAVKLAKGHNIAGAGQPDYDHLNDIAEPQGHVGRWDRKTAAIRLRIRDTGFLLGQWWIEAAQRGGPPTIPVVNIFPEFEMHE</sequence>